<dbReference type="EC" id="2.7.13.3" evidence="2"/>
<dbReference type="InterPro" id="IPR050482">
    <property type="entry name" value="Sensor_HK_TwoCompSys"/>
</dbReference>
<dbReference type="CDD" id="cd16917">
    <property type="entry name" value="HATPase_UhpB-NarQ-NarX-like"/>
    <property type="match status" value="1"/>
</dbReference>
<dbReference type="Proteomes" id="UP000295260">
    <property type="component" value="Unassembled WGS sequence"/>
</dbReference>
<dbReference type="Gene3D" id="1.25.40.10">
    <property type="entry name" value="Tetratricopeptide repeat domain"/>
    <property type="match status" value="2"/>
</dbReference>
<dbReference type="InterPro" id="IPR003594">
    <property type="entry name" value="HATPase_dom"/>
</dbReference>
<evidence type="ECO:0000256" key="4">
    <source>
        <dbReference type="ARBA" id="ARBA00022679"/>
    </source>
</evidence>
<comment type="caution">
    <text evidence="13">The sequence shown here is derived from an EMBL/GenBank/DDBJ whole genome shotgun (WGS) entry which is preliminary data.</text>
</comment>
<dbReference type="RefSeq" id="WP_133532468.1">
    <property type="nucleotide sequence ID" value="NZ_SNXR01000012.1"/>
</dbReference>
<dbReference type="InterPro" id="IPR036890">
    <property type="entry name" value="HATPase_C_sf"/>
</dbReference>
<keyword evidence="6" id="KW-0418">Kinase</keyword>
<dbReference type="Gene3D" id="1.20.5.1930">
    <property type="match status" value="1"/>
</dbReference>
<feature type="domain" description="Signal transduction histidine kinase subgroup 3 dimerisation and phosphoacceptor" evidence="12">
    <location>
        <begin position="477"/>
        <end position="537"/>
    </location>
</feature>
<sequence length="681" mass="78298">MKNYFSFLLLLFLPFGCNDTNGNKAIEKTINDSSSLYLIKAQRKGAKSSEKLKYFKKSLNVLKNQQNDSITRGKLFELTKDLYKNNFENDFLNSANLLAKLSLKSKDSFHLAQAYRIKGNYYKNLINPDSAFIYYTESEKILKKLKNKEGLSFILINKSIIQFDAGDYTGADRTLNNAYLISKKNNEIDNLYATSVMMGLTSLETKDYDKAIQYFNNGLNIISKTNSLLGQFNRETCLNNIGLSYQRKGNYSKSIEYFSSGLKNKSIKNDDPELYSLLLDNLGFSYLKVGDLDKAYKLILEALKIREELNYPNLIVLSKVHLSEYYRQIKDTSSSKRFITEALSLAKKEKTLRDYLPALKQASLIDTKNASSYSKEYIRLSDSIRNIEILSQEKFARIQLETDEIIEEKGKLEEKNRTLLYVFLGVMVVVSLLFIVRAQRARTRELVYKQAQQKANEDIYNLLISQQNIIDESRTEEKKKIARDLHDGVLGRMFGARLNLDSLNGKTDEESIKKRLGYLEELKNIEQDIREISHDLNREKQVLINNFVSIVSNLLEEQNASHEAELVHYIDNTIQWDKINNTTKINMYRMLQESLQNINKYAKATQINVEFKKIEENLVLTILDNGEGFDVNKKNKGIGVQNMISRTHECNGIIDISSIKGTGTSIIITIPIETKKEIIET</sequence>
<evidence type="ECO:0000256" key="5">
    <source>
        <dbReference type="ARBA" id="ARBA00022741"/>
    </source>
</evidence>
<dbReference type="Gene3D" id="3.30.565.10">
    <property type="entry name" value="Histidine kinase-like ATPase, C-terminal domain"/>
    <property type="match status" value="1"/>
</dbReference>
<feature type="domain" description="Histidine kinase/HSP90-like ATPase" evidence="11">
    <location>
        <begin position="586"/>
        <end position="673"/>
    </location>
</feature>
<dbReference type="GO" id="GO:0005524">
    <property type="term" value="F:ATP binding"/>
    <property type="evidence" value="ECO:0007669"/>
    <property type="project" value="UniProtKB-KW"/>
</dbReference>
<proteinExistence type="predicted"/>
<organism evidence="13 14">
    <name type="scientific">Flavobacterium dankookense</name>
    <dbReference type="NCBI Taxonomy" id="706186"/>
    <lineage>
        <taxon>Bacteria</taxon>
        <taxon>Pseudomonadati</taxon>
        <taxon>Bacteroidota</taxon>
        <taxon>Flavobacteriia</taxon>
        <taxon>Flavobacteriales</taxon>
        <taxon>Flavobacteriaceae</taxon>
        <taxon>Flavobacterium</taxon>
    </lineage>
</organism>
<dbReference type="Pfam" id="PF07730">
    <property type="entry name" value="HisKA_3"/>
    <property type="match status" value="1"/>
</dbReference>
<dbReference type="PANTHER" id="PTHR24421">
    <property type="entry name" value="NITRATE/NITRITE SENSOR PROTEIN NARX-RELATED"/>
    <property type="match status" value="1"/>
</dbReference>
<keyword evidence="4" id="KW-0808">Transferase</keyword>
<dbReference type="PROSITE" id="PS50005">
    <property type="entry name" value="TPR"/>
    <property type="match status" value="1"/>
</dbReference>
<evidence type="ECO:0000313" key="14">
    <source>
        <dbReference type="Proteomes" id="UP000295260"/>
    </source>
</evidence>
<evidence type="ECO:0000256" key="3">
    <source>
        <dbReference type="ARBA" id="ARBA00022553"/>
    </source>
</evidence>
<keyword evidence="7" id="KW-0067">ATP-binding</keyword>
<dbReference type="SUPFAM" id="SSF55874">
    <property type="entry name" value="ATPase domain of HSP90 chaperone/DNA topoisomerase II/histidine kinase"/>
    <property type="match status" value="1"/>
</dbReference>
<protein>
    <recommendedName>
        <fullName evidence="2">histidine kinase</fullName>
        <ecNumber evidence="2">2.7.13.3</ecNumber>
    </recommendedName>
</protein>
<dbReference type="Pfam" id="PF02518">
    <property type="entry name" value="HATPase_c"/>
    <property type="match status" value="1"/>
</dbReference>
<comment type="catalytic activity">
    <reaction evidence="1">
        <text>ATP + protein L-histidine = ADP + protein N-phospho-L-histidine.</text>
        <dbReference type="EC" id="2.7.13.3"/>
    </reaction>
</comment>
<evidence type="ECO:0000256" key="8">
    <source>
        <dbReference type="ARBA" id="ARBA00023012"/>
    </source>
</evidence>
<dbReference type="GO" id="GO:0016020">
    <property type="term" value="C:membrane"/>
    <property type="evidence" value="ECO:0007669"/>
    <property type="project" value="InterPro"/>
</dbReference>
<dbReference type="OrthoDB" id="977000at2"/>
<gene>
    <name evidence="13" type="ORF">BC748_1158</name>
</gene>
<dbReference type="GO" id="GO:0046983">
    <property type="term" value="F:protein dimerization activity"/>
    <property type="evidence" value="ECO:0007669"/>
    <property type="project" value="InterPro"/>
</dbReference>
<evidence type="ECO:0000256" key="1">
    <source>
        <dbReference type="ARBA" id="ARBA00000085"/>
    </source>
</evidence>
<keyword evidence="10" id="KW-1133">Transmembrane helix</keyword>
<evidence type="ECO:0000256" key="6">
    <source>
        <dbReference type="ARBA" id="ARBA00022777"/>
    </source>
</evidence>
<keyword evidence="8" id="KW-0902">Two-component regulatory system</keyword>
<dbReference type="EMBL" id="SNXR01000012">
    <property type="protein sequence ID" value="TDP60179.1"/>
    <property type="molecule type" value="Genomic_DNA"/>
</dbReference>
<feature type="repeat" description="TPR" evidence="9">
    <location>
        <begin position="276"/>
        <end position="309"/>
    </location>
</feature>
<evidence type="ECO:0000256" key="10">
    <source>
        <dbReference type="SAM" id="Phobius"/>
    </source>
</evidence>
<evidence type="ECO:0000256" key="2">
    <source>
        <dbReference type="ARBA" id="ARBA00012438"/>
    </source>
</evidence>
<accession>A0A4R6QFA9</accession>
<keyword evidence="9" id="KW-0802">TPR repeat</keyword>
<dbReference type="InterPro" id="IPR011990">
    <property type="entry name" value="TPR-like_helical_dom_sf"/>
</dbReference>
<dbReference type="Pfam" id="PF13181">
    <property type="entry name" value="TPR_8"/>
    <property type="match status" value="2"/>
</dbReference>
<evidence type="ECO:0000259" key="11">
    <source>
        <dbReference type="Pfam" id="PF02518"/>
    </source>
</evidence>
<evidence type="ECO:0000256" key="7">
    <source>
        <dbReference type="ARBA" id="ARBA00022840"/>
    </source>
</evidence>
<keyword evidence="14" id="KW-1185">Reference proteome</keyword>
<evidence type="ECO:0000313" key="13">
    <source>
        <dbReference type="EMBL" id="TDP60179.1"/>
    </source>
</evidence>
<evidence type="ECO:0000256" key="9">
    <source>
        <dbReference type="PROSITE-ProRule" id="PRU00339"/>
    </source>
</evidence>
<dbReference type="GO" id="GO:0000155">
    <property type="term" value="F:phosphorelay sensor kinase activity"/>
    <property type="evidence" value="ECO:0007669"/>
    <property type="project" value="InterPro"/>
</dbReference>
<feature type="transmembrane region" description="Helical" evidence="10">
    <location>
        <begin position="418"/>
        <end position="436"/>
    </location>
</feature>
<dbReference type="PANTHER" id="PTHR24421:SF10">
    <property type="entry name" value="NITRATE_NITRITE SENSOR PROTEIN NARQ"/>
    <property type="match status" value="1"/>
</dbReference>
<dbReference type="InterPro" id="IPR011712">
    <property type="entry name" value="Sig_transdc_His_kin_sub3_dim/P"/>
</dbReference>
<dbReference type="SUPFAM" id="SSF48452">
    <property type="entry name" value="TPR-like"/>
    <property type="match status" value="2"/>
</dbReference>
<dbReference type="SMART" id="SM00028">
    <property type="entry name" value="TPR"/>
    <property type="match status" value="5"/>
</dbReference>
<keyword evidence="10" id="KW-0812">Transmembrane</keyword>
<dbReference type="InterPro" id="IPR019734">
    <property type="entry name" value="TPR_rpt"/>
</dbReference>
<name>A0A4R6QFA9_9FLAO</name>
<reference evidence="13 14" key="1">
    <citation type="submission" date="2019-03" db="EMBL/GenBank/DDBJ databases">
        <title>Genomic Encyclopedia of Archaeal and Bacterial Type Strains, Phase II (KMG-II): from individual species to whole genera.</title>
        <authorList>
            <person name="Goeker M."/>
        </authorList>
    </citation>
    <scope>NUCLEOTIDE SEQUENCE [LARGE SCALE GENOMIC DNA]</scope>
    <source>
        <strain evidence="13 14">DSM 25687</strain>
    </source>
</reference>
<dbReference type="AlphaFoldDB" id="A0A4R6QFA9"/>
<keyword evidence="3" id="KW-0597">Phosphoprotein</keyword>
<keyword evidence="10" id="KW-0472">Membrane</keyword>
<keyword evidence="5" id="KW-0547">Nucleotide-binding</keyword>
<evidence type="ECO:0000259" key="12">
    <source>
        <dbReference type="Pfam" id="PF07730"/>
    </source>
</evidence>